<comment type="caution">
    <text evidence="2">The sequence shown here is derived from an EMBL/GenBank/DDBJ whole genome shotgun (WGS) entry which is preliminary data.</text>
</comment>
<sequence>MAHWRTAKHTSEKGGGRCFSAGSGDAEGEVEGVVEQRNSSRHFSSEYRLDIKSGVNKIKSTHALHVFLNLILTISGVLKQQWRNQERKETQNEFADTLSHRKRRKLRQIFLE</sequence>
<feature type="region of interest" description="Disordered" evidence="1">
    <location>
        <begin position="1"/>
        <end position="30"/>
    </location>
</feature>
<proteinExistence type="predicted"/>
<gene>
    <name evidence="2" type="ORF">NPIL_357721</name>
</gene>
<dbReference type="Proteomes" id="UP000887013">
    <property type="component" value="Unassembled WGS sequence"/>
</dbReference>
<evidence type="ECO:0000256" key="1">
    <source>
        <dbReference type="SAM" id="MobiDB-lite"/>
    </source>
</evidence>
<organism evidence="2 3">
    <name type="scientific">Nephila pilipes</name>
    <name type="common">Giant wood spider</name>
    <name type="synonym">Nephila maculata</name>
    <dbReference type="NCBI Taxonomy" id="299642"/>
    <lineage>
        <taxon>Eukaryota</taxon>
        <taxon>Metazoa</taxon>
        <taxon>Ecdysozoa</taxon>
        <taxon>Arthropoda</taxon>
        <taxon>Chelicerata</taxon>
        <taxon>Arachnida</taxon>
        <taxon>Araneae</taxon>
        <taxon>Araneomorphae</taxon>
        <taxon>Entelegynae</taxon>
        <taxon>Araneoidea</taxon>
        <taxon>Nephilidae</taxon>
        <taxon>Nephila</taxon>
    </lineage>
</organism>
<evidence type="ECO:0000313" key="3">
    <source>
        <dbReference type="Proteomes" id="UP000887013"/>
    </source>
</evidence>
<dbReference type="AlphaFoldDB" id="A0A8X6TMI9"/>
<accession>A0A8X6TMI9</accession>
<name>A0A8X6TMI9_NEPPI</name>
<keyword evidence="3" id="KW-1185">Reference proteome</keyword>
<evidence type="ECO:0000313" key="2">
    <source>
        <dbReference type="EMBL" id="GFT31673.1"/>
    </source>
</evidence>
<protein>
    <submittedName>
        <fullName evidence="2">Uncharacterized protein</fullName>
    </submittedName>
</protein>
<dbReference type="EMBL" id="BMAW01013059">
    <property type="protein sequence ID" value="GFT31673.1"/>
    <property type="molecule type" value="Genomic_DNA"/>
</dbReference>
<reference evidence="2" key="1">
    <citation type="submission" date="2020-08" db="EMBL/GenBank/DDBJ databases">
        <title>Multicomponent nature underlies the extraordinary mechanical properties of spider dragline silk.</title>
        <authorList>
            <person name="Kono N."/>
            <person name="Nakamura H."/>
            <person name="Mori M."/>
            <person name="Yoshida Y."/>
            <person name="Ohtoshi R."/>
            <person name="Malay A.D."/>
            <person name="Moran D.A.P."/>
            <person name="Tomita M."/>
            <person name="Numata K."/>
            <person name="Arakawa K."/>
        </authorList>
    </citation>
    <scope>NUCLEOTIDE SEQUENCE</scope>
</reference>